<dbReference type="AlphaFoldDB" id="A0A074XTJ8"/>
<accession>A0A074XTJ8</accession>
<reference evidence="2 3" key="1">
    <citation type="journal article" date="2014" name="BMC Genomics">
        <title>Genome sequencing of four Aureobasidium pullulans varieties: biotechnological potential, stress tolerance, and description of new species.</title>
        <authorList>
            <person name="Gostin Ar C."/>
            <person name="Ohm R.A."/>
            <person name="Kogej T."/>
            <person name="Sonjak S."/>
            <person name="Turk M."/>
            <person name="Zajc J."/>
            <person name="Zalar P."/>
            <person name="Grube M."/>
            <person name="Sun H."/>
            <person name="Han J."/>
            <person name="Sharma A."/>
            <person name="Chiniquy J."/>
            <person name="Ngan C.Y."/>
            <person name="Lipzen A."/>
            <person name="Barry K."/>
            <person name="Grigoriev I.V."/>
            <person name="Gunde-Cimerman N."/>
        </authorList>
    </citation>
    <scope>NUCLEOTIDE SEQUENCE [LARGE SCALE GENOMIC DNA]</scope>
    <source>
        <strain evidence="2 3">EXF-150</strain>
    </source>
</reference>
<dbReference type="STRING" id="1043002.A0A074XTJ8"/>
<sequence>MATPSKYSDFDQKDVVYKTVNDQDISTTILVPKNITPGKHPLLVHFHGGFLICGSKLYEEWHATWTIQLAAQKNAILVTPNYRLLPEANGREVLDDISDFWSWVKTSLPSEVAKMASGVEVDTTNTLVAGESAGGYLAIQSSLLHPSAGIKAVISQYGMLDNKIPHFTQKGQKHMAGAPQQPESEVDDYLQDMQKGAVRTETHPWEMWLFICATVQAGRYLEFLGDGVGVHAIDNLETAERVPACWIIHGKEDSLVPIEASNNFVDKLKQTHPITPLRYTIQPGEHGFDGAVNMDEDWVKEGCAWLEKYWP</sequence>
<evidence type="ECO:0000313" key="3">
    <source>
        <dbReference type="Proteomes" id="UP000030706"/>
    </source>
</evidence>
<dbReference type="OrthoDB" id="19653at2759"/>
<dbReference type="PANTHER" id="PTHR23024">
    <property type="entry name" value="ARYLACETAMIDE DEACETYLASE"/>
    <property type="match status" value="1"/>
</dbReference>
<dbReference type="RefSeq" id="XP_029761479.1">
    <property type="nucleotide sequence ID" value="XM_029906950.1"/>
</dbReference>
<organism evidence="2 3">
    <name type="scientific">Aureobasidium pullulans EXF-150</name>
    <dbReference type="NCBI Taxonomy" id="1043002"/>
    <lineage>
        <taxon>Eukaryota</taxon>
        <taxon>Fungi</taxon>
        <taxon>Dikarya</taxon>
        <taxon>Ascomycota</taxon>
        <taxon>Pezizomycotina</taxon>
        <taxon>Dothideomycetes</taxon>
        <taxon>Dothideomycetidae</taxon>
        <taxon>Dothideales</taxon>
        <taxon>Saccotheciaceae</taxon>
        <taxon>Aureobasidium</taxon>
    </lineage>
</organism>
<gene>
    <name evidence="2" type="ORF">M438DRAFT_354385</name>
</gene>
<dbReference type="Proteomes" id="UP000030706">
    <property type="component" value="Unassembled WGS sequence"/>
</dbReference>
<name>A0A074XTJ8_AURPU</name>
<dbReference type="EMBL" id="KL584980">
    <property type="protein sequence ID" value="KEQ85292.1"/>
    <property type="molecule type" value="Genomic_DNA"/>
</dbReference>
<dbReference type="GO" id="GO:0016787">
    <property type="term" value="F:hydrolase activity"/>
    <property type="evidence" value="ECO:0007669"/>
    <property type="project" value="UniProtKB-KW"/>
</dbReference>
<dbReference type="HOGENOM" id="CLU_012494_9_1_1"/>
<feature type="domain" description="Alpha/beta hydrolase fold-3" evidence="1">
    <location>
        <begin position="43"/>
        <end position="199"/>
    </location>
</feature>
<dbReference type="InterPro" id="IPR013094">
    <property type="entry name" value="AB_hydrolase_3"/>
</dbReference>
<evidence type="ECO:0000259" key="1">
    <source>
        <dbReference type="Pfam" id="PF07859"/>
    </source>
</evidence>
<dbReference type="Gene3D" id="3.40.50.1820">
    <property type="entry name" value="alpha/beta hydrolase"/>
    <property type="match status" value="1"/>
</dbReference>
<dbReference type="PANTHER" id="PTHR23024:SF339">
    <property type="entry name" value="ALPHA_BETA HYDROLASE FOLD-3 DOMAIN-CONTAINING PROTEIN"/>
    <property type="match status" value="1"/>
</dbReference>
<dbReference type="GeneID" id="40749256"/>
<proteinExistence type="predicted"/>
<evidence type="ECO:0000313" key="2">
    <source>
        <dbReference type="EMBL" id="KEQ85292.1"/>
    </source>
</evidence>
<dbReference type="InterPro" id="IPR029058">
    <property type="entry name" value="AB_hydrolase_fold"/>
</dbReference>
<dbReference type="InterPro" id="IPR050466">
    <property type="entry name" value="Carboxylest/Gibb_receptor"/>
</dbReference>
<keyword evidence="2" id="KW-0378">Hydrolase</keyword>
<dbReference type="SUPFAM" id="SSF53474">
    <property type="entry name" value="alpha/beta-Hydrolases"/>
    <property type="match status" value="1"/>
</dbReference>
<dbReference type="Pfam" id="PF07859">
    <property type="entry name" value="Abhydrolase_3"/>
    <property type="match status" value="1"/>
</dbReference>
<keyword evidence="3" id="KW-1185">Reference proteome</keyword>
<protein>
    <submittedName>
        <fullName evidence="2">Alpha/beta-hydrolase</fullName>
    </submittedName>
</protein>